<dbReference type="AlphaFoldDB" id="A0A1I2R480"/>
<dbReference type="Pfam" id="PF10988">
    <property type="entry name" value="DUF2807"/>
    <property type="match status" value="1"/>
</dbReference>
<dbReference type="RefSeq" id="WP_092789510.1">
    <property type="nucleotide sequence ID" value="NZ_FOPC01000003.1"/>
</dbReference>
<gene>
    <name evidence="2" type="ORF">SAMN04487988_10370</name>
</gene>
<sequence length="241" mass="26299">MKSYTFGICIILSGLIFSCETRDFGSHQEREESFSNISHLVLNGNFETEIIQGDEEKLILSGPEELVQAVQVKQTDERLEISLKEEMEFVLNDESVDLILTVQNLSILDIAGAGSFHIQPYLQTNALKINCSGAGKMDFNIEADEVHAVFSFVGKATFKGATDNFHLENSGIGEIIAAEFSAKNVDLVTSGIGNVEIFASETLAMDVSGIGKVKHSGNAEITRRNVSGIGDVEKVESKQNY</sequence>
<name>A0A1I2R480_9BACT</name>
<dbReference type="EMBL" id="FOPC01000003">
    <property type="protein sequence ID" value="SFG35504.1"/>
    <property type="molecule type" value="Genomic_DNA"/>
</dbReference>
<proteinExistence type="predicted"/>
<protein>
    <submittedName>
        <fullName evidence="2">Putative auto-transporter adhesin, head GIN domain</fullName>
    </submittedName>
</protein>
<dbReference type="Proteomes" id="UP000199642">
    <property type="component" value="Unassembled WGS sequence"/>
</dbReference>
<evidence type="ECO:0000313" key="3">
    <source>
        <dbReference type="Proteomes" id="UP000199642"/>
    </source>
</evidence>
<dbReference type="PANTHER" id="PTHR39200:SF1">
    <property type="entry name" value="AUTO-TRANSPORTER ADHESIN HEAD GIN DOMAIN-CONTAINING PROTEIN-RELATED"/>
    <property type="match status" value="1"/>
</dbReference>
<evidence type="ECO:0000259" key="1">
    <source>
        <dbReference type="Pfam" id="PF10988"/>
    </source>
</evidence>
<accession>A0A1I2R480</accession>
<dbReference type="OrthoDB" id="947409at2"/>
<keyword evidence="3" id="KW-1185">Reference proteome</keyword>
<dbReference type="PROSITE" id="PS51257">
    <property type="entry name" value="PROKAR_LIPOPROTEIN"/>
    <property type="match status" value="1"/>
</dbReference>
<feature type="domain" description="Putative auto-transporter adhesin head GIN" evidence="1">
    <location>
        <begin position="39"/>
        <end position="219"/>
    </location>
</feature>
<reference evidence="3" key="1">
    <citation type="submission" date="2016-10" db="EMBL/GenBank/DDBJ databases">
        <authorList>
            <person name="Varghese N."/>
            <person name="Submissions S."/>
        </authorList>
    </citation>
    <scope>NUCLEOTIDE SEQUENCE [LARGE SCALE GENOMIC DNA]</scope>
    <source>
        <strain evidence="3">DSM 19315</strain>
    </source>
</reference>
<dbReference type="Gene3D" id="2.160.20.120">
    <property type="match status" value="1"/>
</dbReference>
<dbReference type="STRING" id="435880.SAMN04487988_10370"/>
<dbReference type="PANTHER" id="PTHR39200">
    <property type="entry name" value="HYPOTHETICAL EXPORTED PROTEIN"/>
    <property type="match status" value="1"/>
</dbReference>
<organism evidence="2 3">
    <name type="scientific">Algoriphagus hitonicola</name>
    <dbReference type="NCBI Taxonomy" id="435880"/>
    <lineage>
        <taxon>Bacteria</taxon>
        <taxon>Pseudomonadati</taxon>
        <taxon>Bacteroidota</taxon>
        <taxon>Cytophagia</taxon>
        <taxon>Cytophagales</taxon>
        <taxon>Cyclobacteriaceae</taxon>
        <taxon>Algoriphagus</taxon>
    </lineage>
</organism>
<evidence type="ECO:0000313" key="2">
    <source>
        <dbReference type="EMBL" id="SFG35504.1"/>
    </source>
</evidence>
<dbReference type="InterPro" id="IPR021255">
    <property type="entry name" value="DUF2807"/>
</dbReference>